<reference evidence="2" key="1">
    <citation type="journal article" date="2020" name="Stud. Mycol.">
        <title>101 Dothideomycetes genomes: a test case for predicting lifestyles and emergence of pathogens.</title>
        <authorList>
            <person name="Haridas S."/>
            <person name="Albert R."/>
            <person name="Binder M."/>
            <person name="Bloem J."/>
            <person name="Labutti K."/>
            <person name="Salamov A."/>
            <person name="Andreopoulos B."/>
            <person name="Baker S."/>
            <person name="Barry K."/>
            <person name="Bills G."/>
            <person name="Bluhm B."/>
            <person name="Cannon C."/>
            <person name="Castanera R."/>
            <person name="Culley D."/>
            <person name="Daum C."/>
            <person name="Ezra D."/>
            <person name="Gonzalez J."/>
            <person name="Henrissat B."/>
            <person name="Kuo A."/>
            <person name="Liang C."/>
            <person name="Lipzen A."/>
            <person name="Lutzoni F."/>
            <person name="Magnuson J."/>
            <person name="Mondo S."/>
            <person name="Nolan M."/>
            <person name="Ohm R."/>
            <person name="Pangilinan J."/>
            <person name="Park H.-J."/>
            <person name="Ramirez L."/>
            <person name="Alfaro M."/>
            <person name="Sun H."/>
            <person name="Tritt A."/>
            <person name="Yoshinaga Y."/>
            <person name="Zwiers L.-H."/>
            <person name="Turgeon B."/>
            <person name="Goodwin S."/>
            <person name="Spatafora J."/>
            <person name="Crous P."/>
            <person name="Grigoriev I."/>
        </authorList>
    </citation>
    <scope>NUCLEOTIDE SEQUENCE</scope>
    <source>
        <strain evidence="2">CBS 379.55</strain>
    </source>
</reference>
<dbReference type="OrthoDB" id="3893665at2759"/>
<dbReference type="GeneID" id="54554082"/>
<evidence type="ECO:0000313" key="3">
    <source>
        <dbReference type="Proteomes" id="UP000800097"/>
    </source>
</evidence>
<sequence length="721" mass="77891">MATVPTKGMSLLVGQSFVDLDAGETKEVLCLSPWTPIVVGHFCVICEISAPEDPSPFTSDSHWDIHDRHVAQHNIDVIEPPSVVRRPHLGSFVVAGLPNEPYSTVIARRASDGEFKAAIRLFGGDALVQRNITADTKFGLISNFSAGDPIPDLDGLGGKLVFKDLKPKEQKNVSAAVQLPHDPEHASAAVIFIEQIDAKNAVVGGLAIVALNRPLRIGTEPVRARAAVPVSIPFRPYSTFPESNFMTPDGIFCSNFGIQNINVQVRNDGSSTLTDLTVYVEGVADPNITLRYSRSSPPGGSARSSASFKSIFQGNFSRAASNETLVSFIVQQQSGTSSKSVRIVKKIFVLGIEYNKTTKTFTVNVPQGSFQTNVRTVIVPRELPTENEKPITYPMFLKGASMLWLPIPPYGGTHGPLPFEDPWWKVILCLIALALEIAGAVEAVNAGGDASIGTSNPFADPDGSENCCTGLEVQASTDSYAAAGLFATAAAVAVIALLSDDADLIDRGRSQTVPNSGELTSAERASFESDFNDAPSPGTPFTGRTTWSYERTLGSRSLTHSATDTYQNVHYLQSYKVSLDSAPVTDPNHHHAHPRSEPLLIEASFVNPSGALFRGPTLYVFVLLWSNHREKRLLELRDDGSDSENIEPNRGVYRNSIRMGREESKTWYVFVFAQDVNTVVEGTGPREAAKTIGGALLTRQFVVGLGSKPCELNHDAIVDLT</sequence>
<organism evidence="2 3">
    <name type="scientific">Westerdykella ornata</name>
    <dbReference type="NCBI Taxonomy" id="318751"/>
    <lineage>
        <taxon>Eukaryota</taxon>
        <taxon>Fungi</taxon>
        <taxon>Dikarya</taxon>
        <taxon>Ascomycota</taxon>
        <taxon>Pezizomycotina</taxon>
        <taxon>Dothideomycetes</taxon>
        <taxon>Pleosporomycetidae</taxon>
        <taxon>Pleosporales</taxon>
        <taxon>Sporormiaceae</taxon>
        <taxon>Westerdykella</taxon>
    </lineage>
</organism>
<proteinExistence type="predicted"/>
<protein>
    <submittedName>
        <fullName evidence="2">Uncharacterized protein</fullName>
    </submittedName>
</protein>
<feature type="compositionally biased region" description="Polar residues" evidence="1">
    <location>
        <begin position="510"/>
        <end position="519"/>
    </location>
</feature>
<accession>A0A6A6JKJ6</accession>
<dbReference type="Proteomes" id="UP000800097">
    <property type="component" value="Unassembled WGS sequence"/>
</dbReference>
<dbReference type="AlphaFoldDB" id="A0A6A6JKJ6"/>
<feature type="region of interest" description="Disordered" evidence="1">
    <location>
        <begin position="507"/>
        <end position="545"/>
    </location>
</feature>
<name>A0A6A6JKJ6_WESOR</name>
<keyword evidence="3" id="KW-1185">Reference proteome</keyword>
<evidence type="ECO:0000313" key="2">
    <source>
        <dbReference type="EMBL" id="KAF2276478.1"/>
    </source>
</evidence>
<dbReference type="RefSeq" id="XP_033654017.1">
    <property type="nucleotide sequence ID" value="XM_033800907.1"/>
</dbReference>
<dbReference type="EMBL" id="ML986493">
    <property type="protein sequence ID" value="KAF2276478.1"/>
    <property type="molecule type" value="Genomic_DNA"/>
</dbReference>
<evidence type="ECO:0000256" key="1">
    <source>
        <dbReference type="SAM" id="MobiDB-lite"/>
    </source>
</evidence>
<gene>
    <name evidence="2" type="ORF">EI97DRAFT_458404</name>
</gene>